<name>W0EFP8_9FIRM</name>
<organism evidence="2 3">
    <name type="scientific">Desulfitobacterium metallireducens DSM 15288</name>
    <dbReference type="NCBI Taxonomy" id="871968"/>
    <lineage>
        <taxon>Bacteria</taxon>
        <taxon>Bacillati</taxon>
        <taxon>Bacillota</taxon>
        <taxon>Clostridia</taxon>
        <taxon>Eubacteriales</taxon>
        <taxon>Desulfitobacteriaceae</taxon>
        <taxon>Desulfitobacterium</taxon>
    </lineage>
</organism>
<dbReference type="HOGENOM" id="CLU_159099_0_1_9"/>
<reference evidence="2 3" key="1">
    <citation type="submission" date="2013-12" db="EMBL/GenBank/DDBJ databases">
        <authorList>
            <consortium name="DOE Joint Genome Institute"/>
            <person name="Smidt H."/>
            <person name="Huntemann M."/>
            <person name="Han J."/>
            <person name="Chen A."/>
            <person name="Kyrpides N."/>
            <person name="Mavromatis K."/>
            <person name="Markowitz V."/>
            <person name="Palaniappan K."/>
            <person name="Ivanova N."/>
            <person name="Schaumberg A."/>
            <person name="Pati A."/>
            <person name="Liolios K."/>
            <person name="Nordberg H.P."/>
            <person name="Cantor M.N."/>
            <person name="Hua S.X."/>
            <person name="Woyke T."/>
        </authorList>
    </citation>
    <scope>NUCLEOTIDE SEQUENCE [LARGE SCALE GENOMIC DNA]</scope>
    <source>
        <strain evidence="3">DSM 15288</strain>
    </source>
</reference>
<dbReference type="Pfam" id="PF09851">
    <property type="entry name" value="SHOCT"/>
    <property type="match status" value="1"/>
</dbReference>
<dbReference type="Proteomes" id="UP000010847">
    <property type="component" value="Chromosome"/>
</dbReference>
<evidence type="ECO:0000259" key="1">
    <source>
        <dbReference type="Pfam" id="PF09851"/>
    </source>
</evidence>
<dbReference type="AlphaFoldDB" id="W0EFP8"/>
<sequence>MMIGILIFGVGLYLVWDYKTDFFHKHKCYRRNDAALDILKERYARSEITEEEFLMKKNILAE</sequence>
<feature type="domain" description="SHOCT" evidence="1">
    <location>
        <begin position="34"/>
        <end position="60"/>
    </location>
</feature>
<dbReference type="RefSeq" id="WP_006715708.1">
    <property type="nucleotide sequence ID" value="NZ_CP007032.1"/>
</dbReference>
<dbReference type="EMBL" id="CP007032">
    <property type="protein sequence ID" value="AHF08034.1"/>
    <property type="molecule type" value="Genomic_DNA"/>
</dbReference>
<proteinExistence type="predicted"/>
<keyword evidence="3" id="KW-1185">Reference proteome</keyword>
<gene>
    <name evidence="2" type="ORF">DESME_14085</name>
</gene>
<protein>
    <submittedName>
        <fullName evidence="2">Membrane protein</fullName>
    </submittedName>
</protein>
<dbReference type="InterPro" id="IPR018649">
    <property type="entry name" value="SHOCT"/>
</dbReference>
<evidence type="ECO:0000313" key="2">
    <source>
        <dbReference type="EMBL" id="AHF08034.1"/>
    </source>
</evidence>
<accession>W0EFP8</accession>
<dbReference type="KEGG" id="dmt:DESME_14085"/>
<evidence type="ECO:0000313" key="3">
    <source>
        <dbReference type="Proteomes" id="UP000010847"/>
    </source>
</evidence>
<dbReference type="OrthoDB" id="5461404at2"/>